<evidence type="ECO:0000313" key="7">
    <source>
        <dbReference type="Proteomes" id="UP000613030"/>
    </source>
</evidence>
<accession>A0ABS1KQ91</accession>
<dbReference type="InterPro" id="IPR040919">
    <property type="entry name" value="Asparaginase_C"/>
</dbReference>
<dbReference type="PRINTS" id="PR00139">
    <property type="entry name" value="ASNGLNASE"/>
</dbReference>
<dbReference type="SFLD" id="SFLDS00057">
    <property type="entry name" value="Glutaminase/Asparaginase"/>
    <property type="match status" value="1"/>
</dbReference>
<evidence type="ECO:0000256" key="3">
    <source>
        <dbReference type="PROSITE-ProRule" id="PRU10100"/>
    </source>
</evidence>
<keyword evidence="7" id="KW-1185">Reference proteome</keyword>
<dbReference type="PANTHER" id="PTHR11707">
    <property type="entry name" value="L-ASPARAGINASE"/>
    <property type="match status" value="1"/>
</dbReference>
<sequence length="354" mass="38941">MSLNKVSINTALPGKSRARILIIYTGGTFGMNYDREGVLVPFDFPYILEQLPTLKNLALEITAVSFEHPIDSSNVNIEHWQLIGKIIYDEYEQHDGFVVLHGTDTMAFTASALSFMLEGLSKPVVITGAQLPISEPRSDARENLITALDIASAKQEGMPLVPEVCIFFDYELLRGNRSKKVESMQFDAFDSGNYPPLATAGVKIDYNFSVIRSAPRSMKLELRDAFETNVVILKLFPGLNRQVVNAILTTPNLKAVVLETYGSGNAPTLSWLIEELKLAIERGVILLNISQCPGGRVLQGRYETSKRLQQIGVISGADMTTEAAVTKLMLLLGQYGPERTRDLIGLSLAGELTS</sequence>
<evidence type="ECO:0000256" key="2">
    <source>
        <dbReference type="ARBA" id="ARBA00022801"/>
    </source>
</evidence>
<evidence type="ECO:0000259" key="5">
    <source>
        <dbReference type="Pfam" id="PF17763"/>
    </source>
</evidence>
<dbReference type="InterPro" id="IPR027475">
    <property type="entry name" value="Asparaginase/glutaminase_AS2"/>
</dbReference>
<dbReference type="InterPro" id="IPR027474">
    <property type="entry name" value="L-asparaginase_N"/>
</dbReference>
<dbReference type="Gene3D" id="3.40.50.1170">
    <property type="entry name" value="L-asparaginase, N-terminal domain"/>
    <property type="match status" value="1"/>
</dbReference>
<dbReference type="Gene3D" id="3.40.50.40">
    <property type="match status" value="1"/>
</dbReference>
<dbReference type="SUPFAM" id="SSF53774">
    <property type="entry name" value="Glutaminase/Asparaginase"/>
    <property type="match status" value="1"/>
</dbReference>
<dbReference type="CDD" id="cd08963">
    <property type="entry name" value="L-asparaginase_I"/>
    <property type="match status" value="1"/>
</dbReference>
<dbReference type="EMBL" id="JAERRB010000002">
    <property type="protein sequence ID" value="MBL0741358.1"/>
    <property type="molecule type" value="Genomic_DNA"/>
</dbReference>
<comment type="caution">
    <text evidence="6">The sequence shown here is derived from an EMBL/GenBank/DDBJ whole genome shotgun (WGS) entry which is preliminary data.</text>
</comment>
<dbReference type="Pfam" id="PF00710">
    <property type="entry name" value="Asparaginase"/>
    <property type="match status" value="1"/>
</dbReference>
<organism evidence="6 7">
    <name type="scientific">Chryseolinea lacunae</name>
    <dbReference type="NCBI Taxonomy" id="2801331"/>
    <lineage>
        <taxon>Bacteria</taxon>
        <taxon>Pseudomonadati</taxon>
        <taxon>Bacteroidota</taxon>
        <taxon>Cytophagia</taxon>
        <taxon>Cytophagales</taxon>
        <taxon>Fulvivirgaceae</taxon>
        <taxon>Chryseolinea</taxon>
    </lineage>
</organism>
<feature type="active site" evidence="3">
    <location>
        <position position="103"/>
    </location>
</feature>
<keyword evidence="2" id="KW-0378">Hydrolase</keyword>
<dbReference type="PANTHER" id="PTHR11707:SF28">
    <property type="entry name" value="60 KDA LYSOPHOSPHOLIPASE"/>
    <property type="match status" value="1"/>
</dbReference>
<dbReference type="Proteomes" id="UP000613030">
    <property type="component" value="Unassembled WGS sequence"/>
</dbReference>
<proteinExistence type="predicted"/>
<reference evidence="6 7" key="1">
    <citation type="submission" date="2021-01" db="EMBL/GenBank/DDBJ databases">
        <title>Chryseolinea sp. Jin1 Genome sequencing and assembly.</title>
        <authorList>
            <person name="Kim I."/>
        </authorList>
    </citation>
    <scope>NUCLEOTIDE SEQUENCE [LARGE SCALE GENOMIC DNA]</scope>
    <source>
        <strain evidence="6 7">Jin1</strain>
    </source>
</reference>
<dbReference type="InterPro" id="IPR006033">
    <property type="entry name" value="AsnA_fam"/>
</dbReference>
<name>A0ABS1KQ91_9BACT</name>
<dbReference type="InterPro" id="IPR036152">
    <property type="entry name" value="Asp/glu_Ase-like_sf"/>
</dbReference>
<dbReference type="SMART" id="SM00870">
    <property type="entry name" value="Asparaginase"/>
    <property type="match status" value="1"/>
</dbReference>
<dbReference type="PROSITE" id="PS51732">
    <property type="entry name" value="ASN_GLN_ASE_3"/>
    <property type="match status" value="1"/>
</dbReference>
<dbReference type="InterPro" id="IPR041725">
    <property type="entry name" value="L-asparaginase_I"/>
</dbReference>
<dbReference type="InterPro" id="IPR027473">
    <property type="entry name" value="L-asparaginase_C"/>
</dbReference>
<feature type="domain" description="Asparaginase/glutaminase C-terminal" evidence="5">
    <location>
        <begin position="229"/>
        <end position="335"/>
    </location>
</feature>
<gene>
    <name evidence="6" type="ORF">JI741_09005</name>
</gene>
<dbReference type="InterPro" id="IPR037152">
    <property type="entry name" value="L-asparaginase_N_sf"/>
</dbReference>
<evidence type="ECO:0000313" key="6">
    <source>
        <dbReference type="EMBL" id="MBL0741358.1"/>
    </source>
</evidence>
<protein>
    <recommendedName>
        <fullName evidence="1">asparaginase</fullName>
        <ecNumber evidence="1">3.5.1.1</ecNumber>
    </recommendedName>
</protein>
<dbReference type="PROSITE" id="PS00917">
    <property type="entry name" value="ASN_GLN_ASE_2"/>
    <property type="match status" value="1"/>
</dbReference>
<dbReference type="PIRSF" id="PIRSF500176">
    <property type="entry name" value="L_ASNase"/>
    <property type="match status" value="1"/>
</dbReference>
<dbReference type="PIRSF" id="PIRSF001220">
    <property type="entry name" value="L-ASNase_gatD"/>
    <property type="match status" value="1"/>
</dbReference>
<dbReference type="EC" id="3.5.1.1" evidence="1"/>
<dbReference type="NCBIfam" id="TIGR00519">
    <property type="entry name" value="asnASE_I"/>
    <property type="match status" value="1"/>
</dbReference>
<dbReference type="Pfam" id="PF17763">
    <property type="entry name" value="Asparaginase_C"/>
    <property type="match status" value="1"/>
</dbReference>
<feature type="domain" description="L-asparaginase N-terminal" evidence="4">
    <location>
        <begin position="19"/>
        <end position="207"/>
    </location>
</feature>
<evidence type="ECO:0000256" key="1">
    <source>
        <dbReference type="ARBA" id="ARBA00012920"/>
    </source>
</evidence>
<evidence type="ECO:0000259" key="4">
    <source>
        <dbReference type="Pfam" id="PF00710"/>
    </source>
</evidence>
<dbReference type="InterPro" id="IPR006034">
    <property type="entry name" value="Asparaginase/glutaminase-like"/>
</dbReference>